<reference evidence="6" key="1">
    <citation type="submission" date="2016-11" db="EMBL/GenBank/DDBJ databases">
        <title>The genome of Nicotiana attenuata.</title>
        <authorList>
            <person name="Xu S."/>
            <person name="Brockmoeller T."/>
            <person name="Gaquerel E."/>
            <person name="Navarro A."/>
            <person name="Kuhl H."/>
            <person name="Gase K."/>
            <person name="Ling Z."/>
            <person name="Zhou W."/>
            <person name="Kreitzer C."/>
            <person name="Stanke M."/>
            <person name="Tang H."/>
            <person name="Lyons E."/>
            <person name="Pandey P."/>
            <person name="Pandey S.P."/>
            <person name="Timmermann B."/>
            <person name="Baldwin I.T."/>
        </authorList>
    </citation>
    <scope>NUCLEOTIDE SEQUENCE [LARGE SCALE GENOMIC DNA]</scope>
    <source>
        <strain evidence="6">UT</strain>
    </source>
</reference>
<dbReference type="PANTHER" id="PTHR36710:SF18">
    <property type="entry name" value="PECTINESTERASE INHIBITOR 5-RELATED"/>
    <property type="match status" value="1"/>
</dbReference>
<proteinExistence type="inferred from homology"/>
<dbReference type="SUPFAM" id="SSF101148">
    <property type="entry name" value="Plant invertase/pectin methylesterase inhibitor"/>
    <property type="match status" value="1"/>
</dbReference>
<keyword evidence="1 4" id="KW-0732">Signal</keyword>
<evidence type="ECO:0000256" key="4">
    <source>
        <dbReference type="SAM" id="SignalP"/>
    </source>
</evidence>
<evidence type="ECO:0000256" key="3">
    <source>
        <dbReference type="ARBA" id="ARBA00038471"/>
    </source>
</evidence>
<accession>A0A314KP42</accession>
<sequence length="166" mass="18773">AAWRVIFLIFFCFLHTSADDIDVVCKTTEDYDLCANSLRSDPSSSTADAKGMALIMIQLALYKATHNIVFIKQQMIMQPQDPSSQQCLQVCYQEYNFIINYFILDCIQDMSLNRYHDASFAIALSGLNVSSCTDACVNCPSFNLTGRSKEYAYFVQVVADVIDFLY</sequence>
<name>A0A314KP42_NICAT</name>
<dbReference type="InterPro" id="IPR006501">
    <property type="entry name" value="Pectinesterase_inhib_dom"/>
</dbReference>
<dbReference type="SMR" id="A0A314KP42"/>
<evidence type="ECO:0000313" key="6">
    <source>
        <dbReference type="EMBL" id="OIT30945.1"/>
    </source>
</evidence>
<dbReference type="NCBIfam" id="TIGR01614">
    <property type="entry name" value="PME_inhib"/>
    <property type="match status" value="1"/>
</dbReference>
<dbReference type="SMART" id="SM00856">
    <property type="entry name" value="PMEI"/>
    <property type="match status" value="1"/>
</dbReference>
<dbReference type="Gramene" id="OIT30945">
    <property type="protein sequence ID" value="OIT30945"/>
    <property type="gene ID" value="A4A49_58240"/>
</dbReference>
<evidence type="ECO:0000256" key="1">
    <source>
        <dbReference type="ARBA" id="ARBA00022729"/>
    </source>
</evidence>
<feature type="signal peptide" evidence="4">
    <location>
        <begin position="1"/>
        <end position="18"/>
    </location>
</feature>
<dbReference type="Proteomes" id="UP000187609">
    <property type="component" value="Unassembled WGS sequence"/>
</dbReference>
<gene>
    <name evidence="6" type="ORF">A4A49_58240</name>
</gene>
<dbReference type="Gene3D" id="1.20.140.40">
    <property type="entry name" value="Invertase/pectin methylesterase inhibitor family protein"/>
    <property type="match status" value="1"/>
</dbReference>
<dbReference type="EMBL" id="MJEQ01001386">
    <property type="protein sequence ID" value="OIT30945.1"/>
    <property type="molecule type" value="Genomic_DNA"/>
</dbReference>
<dbReference type="InterPro" id="IPR052421">
    <property type="entry name" value="PCW_Enzyme_Inhibitor"/>
</dbReference>
<feature type="domain" description="Pectinesterase inhibitor" evidence="5">
    <location>
        <begin position="16"/>
        <end position="161"/>
    </location>
</feature>
<protein>
    <recommendedName>
        <fullName evidence="5">Pectinesterase inhibitor domain-containing protein</fullName>
    </recommendedName>
</protein>
<dbReference type="PANTHER" id="PTHR36710">
    <property type="entry name" value="PECTINESTERASE INHIBITOR-LIKE"/>
    <property type="match status" value="1"/>
</dbReference>
<feature type="chain" id="PRO_5016414005" description="Pectinesterase inhibitor domain-containing protein" evidence="4">
    <location>
        <begin position="19"/>
        <end position="166"/>
    </location>
</feature>
<keyword evidence="2" id="KW-1015">Disulfide bond</keyword>
<keyword evidence="7" id="KW-1185">Reference proteome</keyword>
<evidence type="ECO:0000256" key="2">
    <source>
        <dbReference type="ARBA" id="ARBA00023157"/>
    </source>
</evidence>
<feature type="non-terminal residue" evidence="6">
    <location>
        <position position="1"/>
    </location>
</feature>
<comment type="caution">
    <text evidence="6">The sequence shown here is derived from an EMBL/GenBank/DDBJ whole genome shotgun (WGS) entry which is preliminary data.</text>
</comment>
<evidence type="ECO:0000259" key="5">
    <source>
        <dbReference type="SMART" id="SM00856"/>
    </source>
</evidence>
<organism evidence="6 7">
    <name type="scientific">Nicotiana attenuata</name>
    <name type="common">Coyote tobacco</name>
    <dbReference type="NCBI Taxonomy" id="49451"/>
    <lineage>
        <taxon>Eukaryota</taxon>
        <taxon>Viridiplantae</taxon>
        <taxon>Streptophyta</taxon>
        <taxon>Embryophyta</taxon>
        <taxon>Tracheophyta</taxon>
        <taxon>Spermatophyta</taxon>
        <taxon>Magnoliopsida</taxon>
        <taxon>eudicotyledons</taxon>
        <taxon>Gunneridae</taxon>
        <taxon>Pentapetalae</taxon>
        <taxon>asterids</taxon>
        <taxon>lamiids</taxon>
        <taxon>Solanales</taxon>
        <taxon>Solanaceae</taxon>
        <taxon>Nicotianoideae</taxon>
        <taxon>Nicotianeae</taxon>
        <taxon>Nicotiana</taxon>
    </lineage>
</organism>
<dbReference type="Pfam" id="PF04043">
    <property type="entry name" value="PMEI"/>
    <property type="match status" value="1"/>
</dbReference>
<comment type="similarity">
    <text evidence="3">Belongs to the PMEI family.</text>
</comment>
<evidence type="ECO:0000313" key="7">
    <source>
        <dbReference type="Proteomes" id="UP000187609"/>
    </source>
</evidence>
<dbReference type="AlphaFoldDB" id="A0A314KP42"/>
<dbReference type="GO" id="GO:0004857">
    <property type="term" value="F:enzyme inhibitor activity"/>
    <property type="evidence" value="ECO:0007669"/>
    <property type="project" value="InterPro"/>
</dbReference>
<dbReference type="InterPro" id="IPR035513">
    <property type="entry name" value="Invertase/methylesterase_inhib"/>
</dbReference>